<organism evidence="5 6">
    <name type="scientific">Billgrantia campisalis</name>
    <dbReference type="NCBI Taxonomy" id="74661"/>
    <lineage>
        <taxon>Bacteria</taxon>
        <taxon>Pseudomonadati</taxon>
        <taxon>Pseudomonadota</taxon>
        <taxon>Gammaproteobacteria</taxon>
        <taxon>Oceanospirillales</taxon>
        <taxon>Halomonadaceae</taxon>
        <taxon>Billgrantia</taxon>
    </lineage>
</organism>
<sequence length="309" mass="33591">MPVHDALTPRLLFTDLDGSLLDPHCPDGSPARPWLARLKQHGVPVIPVTCRTRSELAPLRLALGLADTPFIAENGAVVGLPPAWCHARLDRRPGPDGLVVKTLGVDIGFIRKRLSVWRQRLGADFTLMSEIALEELSVVAGLEEGEARLARMREGSEPLLWHGDDAQLEALREGLAGDGLSLLRGERFWHVTGQADKGRAVDWLLSRFEALRGRRPHTLALGDGPNDVGMLEAVDQAVVIRNRHGLTVEPAQPALYRTVATGAAGWVEGVAHWWGRADSRLIPRAAADSRRHAAVSAKMPVMASAEMPV</sequence>
<dbReference type="InterPro" id="IPR023214">
    <property type="entry name" value="HAD_sf"/>
</dbReference>
<dbReference type="PANTHER" id="PTHR10000:SF8">
    <property type="entry name" value="HAD SUPERFAMILY HYDROLASE-LIKE, TYPE 3"/>
    <property type="match status" value="1"/>
</dbReference>
<dbReference type="EMBL" id="JABFUC010000015">
    <property type="protein sequence ID" value="MCG6659389.1"/>
    <property type="molecule type" value="Genomic_DNA"/>
</dbReference>
<evidence type="ECO:0000259" key="4">
    <source>
        <dbReference type="Pfam" id="PF05116"/>
    </source>
</evidence>
<keyword evidence="1" id="KW-0479">Metal-binding</keyword>
<dbReference type="Pfam" id="PF08282">
    <property type="entry name" value="Hydrolase_3"/>
    <property type="match status" value="1"/>
</dbReference>
<feature type="domain" description="Sucrose phosphatase-like" evidence="4">
    <location>
        <begin position="194"/>
        <end position="273"/>
    </location>
</feature>
<comment type="caution">
    <text evidence="5">The sequence shown here is derived from an EMBL/GenBank/DDBJ whole genome shotgun (WGS) entry which is preliminary data.</text>
</comment>
<dbReference type="GO" id="GO:0016787">
    <property type="term" value="F:hydrolase activity"/>
    <property type="evidence" value="ECO:0007669"/>
    <property type="project" value="UniProtKB-KW"/>
</dbReference>
<keyword evidence="3" id="KW-0460">Magnesium</keyword>
<dbReference type="SUPFAM" id="SSF56784">
    <property type="entry name" value="HAD-like"/>
    <property type="match status" value="1"/>
</dbReference>
<name>A0ABS9PC83_9GAMM</name>
<evidence type="ECO:0000313" key="6">
    <source>
        <dbReference type="Proteomes" id="UP000814385"/>
    </source>
</evidence>
<evidence type="ECO:0000313" key="5">
    <source>
        <dbReference type="EMBL" id="MCG6659389.1"/>
    </source>
</evidence>
<dbReference type="Proteomes" id="UP000814385">
    <property type="component" value="Unassembled WGS sequence"/>
</dbReference>
<dbReference type="InterPro" id="IPR036412">
    <property type="entry name" value="HAD-like_sf"/>
</dbReference>
<reference evidence="5 6" key="1">
    <citation type="submission" date="2020-05" db="EMBL/GenBank/DDBJ databases">
        <title>Comparative genomic analysis of denitrifying bacteria from Halomonas genus.</title>
        <authorList>
            <person name="Wang L."/>
            <person name="Shao Z."/>
        </authorList>
    </citation>
    <scope>NUCLEOTIDE SEQUENCE [LARGE SCALE GENOMIC DNA]</scope>
    <source>
        <strain evidence="5 6">A4</strain>
    </source>
</reference>
<dbReference type="RefSeq" id="WP_238978537.1">
    <property type="nucleotide sequence ID" value="NZ_JABFUC010000015.1"/>
</dbReference>
<dbReference type="Pfam" id="PF05116">
    <property type="entry name" value="S6PP"/>
    <property type="match status" value="1"/>
</dbReference>
<dbReference type="InterPro" id="IPR006379">
    <property type="entry name" value="HAD-SF_hydro_IIB"/>
</dbReference>
<proteinExistence type="predicted"/>
<dbReference type="InterPro" id="IPR006380">
    <property type="entry name" value="SPP-like_dom"/>
</dbReference>
<dbReference type="NCBIfam" id="TIGR01484">
    <property type="entry name" value="HAD-SF-IIB"/>
    <property type="match status" value="1"/>
</dbReference>
<protein>
    <submittedName>
        <fullName evidence="5">HAD-IIB family hydrolase</fullName>
    </submittedName>
</protein>
<evidence type="ECO:0000256" key="2">
    <source>
        <dbReference type="ARBA" id="ARBA00022801"/>
    </source>
</evidence>
<dbReference type="InterPro" id="IPR006381">
    <property type="entry name" value="HAD-SF-IIB-MPGP"/>
</dbReference>
<dbReference type="Gene3D" id="3.40.50.1000">
    <property type="entry name" value="HAD superfamily/HAD-like"/>
    <property type="match status" value="1"/>
</dbReference>
<evidence type="ECO:0000256" key="3">
    <source>
        <dbReference type="ARBA" id="ARBA00022842"/>
    </source>
</evidence>
<keyword evidence="6" id="KW-1185">Reference proteome</keyword>
<dbReference type="PANTHER" id="PTHR10000">
    <property type="entry name" value="PHOSPHOSERINE PHOSPHATASE"/>
    <property type="match status" value="1"/>
</dbReference>
<evidence type="ECO:0000256" key="1">
    <source>
        <dbReference type="ARBA" id="ARBA00022723"/>
    </source>
</evidence>
<dbReference type="Gene3D" id="3.30.980.20">
    <property type="entry name" value="Putative mannosyl-3-phosphoglycerate phosphatase, domain 2"/>
    <property type="match status" value="1"/>
</dbReference>
<keyword evidence="2 5" id="KW-0378">Hydrolase</keyword>
<gene>
    <name evidence="5" type="ORF">HOP52_16655</name>
</gene>
<accession>A0ABS9PC83</accession>
<dbReference type="NCBIfam" id="TIGR01486">
    <property type="entry name" value="HAD-SF-IIB-MPGP"/>
    <property type="match status" value="1"/>
</dbReference>